<dbReference type="AlphaFoldDB" id="A0A9P6UE34"/>
<feature type="non-terminal residue" evidence="1">
    <location>
        <position position="60"/>
    </location>
</feature>
<evidence type="ECO:0000313" key="1">
    <source>
        <dbReference type="EMBL" id="KAG0279112.1"/>
    </source>
</evidence>
<dbReference type="EMBL" id="JAAAIN010004677">
    <property type="protein sequence ID" value="KAG0279112.1"/>
    <property type="molecule type" value="Genomic_DNA"/>
</dbReference>
<gene>
    <name evidence="1" type="ORF">BGZ97_009619</name>
</gene>
<evidence type="ECO:0000313" key="2">
    <source>
        <dbReference type="Proteomes" id="UP000823405"/>
    </source>
</evidence>
<accession>A0A9P6UE34</accession>
<dbReference type="OrthoDB" id="5569779at2759"/>
<dbReference type="Proteomes" id="UP000823405">
    <property type="component" value="Unassembled WGS sequence"/>
</dbReference>
<keyword evidence="2" id="KW-1185">Reference proteome</keyword>
<name>A0A9P6UE34_9FUNG</name>
<organism evidence="1 2">
    <name type="scientific">Linnemannia gamsii</name>
    <dbReference type="NCBI Taxonomy" id="64522"/>
    <lineage>
        <taxon>Eukaryota</taxon>
        <taxon>Fungi</taxon>
        <taxon>Fungi incertae sedis</taxon>
        <taxon>Mucoromycota</taxon>
        <taxon>Mortierellomycotina</taxon>
        <taxon>Mortierellomycetes</taxon>
        <taxon>Mortierellales</taxon>
        <taxon>Mortierellaceae</taxon>
        <taxon>Linnemannia</taxon>
    </lineage>
</organism>
<feature type="non-terminal residue" evidence="1">
    <location>
        <position position="1"/>
    </location>
</feature>
<reference evidence="1" key="1">
    <citation type="journal article" date="2020" name="Fungal Divers.">
        <title>Resolving the Mortierellaceae phylogeny through synthesis of multi-gene phylogenetics and phylogenomics.</title>
        <authorList>
            <person name="Vandepol N."/>
            <person name="Liber J."/>
            <person name="Desiro A."/>
            <person name="Na H."/>
            <person name="Kennedy M."/>
            <person name="Barry K."/>
            <person name="Grigoriev I.V."/>
            <person name="Miller A.N."/>
            <person name="O'Donnell K."/>
            <person name="Stajich J.E."/>
            <person name="Bonito G."/>
        </authorList>
    </citation>
    <scope>NUCLEOTIDE SEQUENCE</scope>
    <source>
        <strain evidence="1">NVP60</strain>
    </source>
</reference>
<proteinExistence type="predicted"/>
<sequence length="60" mass="6891">GSQLRGLTRIKDSVMRVDAVVLVKSSARQMKDVWGMIKAAYREKAKAQKDEWRQSERAKV</sequence>
<protein>
    <submittedName>
        <fullName evidence="1">Uncharacterized protein</fullName>
    </submittedName>
</protein>
<comment type="caution">
    <text evidence="1">The sequence shown here is derived from an EMBL/GenBank/DDBJ whole genome shotgun (WGS) entry which is preliminary data.</text>
</comment>